<dbReference type="PANTHER" id="PTHR21481">
    <property type="entry name" value="PROTEIN CLEC16A"/>
    <property type="match status" value="1"/>
</dbReference>
<feature type="compositionally biased region" description="Polar residues" evidence="1">
    <location>
        <begin position="229"/>
        <end position="240"/>
    </location>
</feature>
<dbReference type="GO" id="GO:0007034">
    <property type="term" value="P:vacuolar transport"/>
    <property type="evidence" value="ECO:0007669"/>
    <property type="project" value="TreeGrafter"/>
</dbReference>
<dbReference type="InterPro" id="IPR039272">
    <property type="entry name" value="CLEC16A/TT9"/>
</dbReference>
<proteinExistence type="predicted"/>
<reference evidence="3 4" key="1">
    <citation type="journal article" date="2023" name="Hortic Res">
        <title>Pangenome of water caltrop reveals structural variations and asymmetric subgenome divergence after allopolyploidization.</title>
        <authorList>
            <person name="Zhang X."/>
            <person name="Chen Y."/>
            <person name="Wang L."/>
            <person name="Yuan Y."/>
            <person name="Fang M."/>
            <person name="Shi L."/>
            <person name="Lu R."/>
            <person name="Comes H.P."/>
            <person name="Ma Y."/>
            <person name="Chen Y."/>
            <person name="Huang G."/>
            <person name="Zhou Y."/>
            <person name="Zheng Z."/>
            <person name="Qiu Y."/>
        </authorList>
    </citation>
    <scope>NUCLEOTIDE SEQUENCE [LARGE SCALE GENOMIC DNA]</scope>
    <source>
        <strain evidence="3">F231</strain>
    </source>
</reference>
<dbReference type="InterPro" id="IPR019155">
    <property type="entry name" value="CLEC16A/TT9_N"/>
</dbReference>
<dbReference type="GO" id="GO:1901096">
    <property type="term" value="P:regulation of autophagosome maturation"/>
    <property type="evidence" value="ECO:0007669"/>
    <property type="project" value="TreeGrafter"/>
</dbReference>
<evidence type="ECO:0000259" key="2">
    <source>
        <dbReference type="Pfam" id="PF09758"/>
    </source>
</evidence>
<comment type="caution">
    <text evidence="3">The sequence shown here is derived from an EMBL/GenBank/DDBJ whole genome shotgun (WGS) entry which is preliminary data.</text>
</comment>
<evidence type="ECO:0000256" key="1">
    <source>
        <dbReference type="SAM" id="MobiDB-lite"/>
    </source>
</evidence>
<dbReference type="Pfam" id="PF09758">
    <property type="entry name" value="FPL"/>
    <property type="match status" value="1"/>
</dbReference>
<accession>A0AAN7LSS7</accession>
<dbReference type="GO" id="GO:0005770">
    <property type="term" value="C:late endosome"/>
    <property type="evidence" value="ECO:0007669"/>
    <property type="project" value="TreeGrafter"/>
</dbReference>
<feature type="domain" description="FPL" evidence="2">
    <location>
        <begin position="8"/>
        <end position="63"/>
    </location>
</feature>
<dbReference type="AlphaFoldDB" id="A0AAN7LSS7"/>
<keyword evidence="4" id="KW-1185">Reference proteome</keyword>
<dbReference type="Proteomes" id="UP001346149">
    <property type="component" value="Unassembled WGS sequence"/>
</dbReference>
<organism evidence="3 4">
    <name type="scientific">Trapa natans</name>
    <name type="common">Water chestnut</name>
    <dbReference type="NCBI Taxonomy" id="22666"/>
    <lineage>
        <taxon>Eukaryota</taxon>
        <taxon>Viridiplantae</taxon>
        <taxon>Streptophyta</taxon>
        <taxon>Embryophyta</taxon>
        <taxon>Tracheophyta</taxon>
        <taxon>Spermatophyta</taxon>
        <taxon>Magnoliopsida</taxon>
        <taxon>eudicotyledons</taxon>
        <taxon>Gunneridae</taxon>
        <taxon>Pentapetalae</taxon>
        <taxon>rosids</taxon>
        <taxon>malvids</taxon>
        <taxon>Myrtales</taxon>
        <taxon>Lythraceae</taxon>
        <taxon>Trapa</taxon>
    </lineage>
</organism>
<dbReference type="GO" id="GO:0005794">
    <property type="term" value="C:Golgi apparatus"/>
    <property type="evidence" value="ECO:0007669"/>
    <property type="project" value="TreeGrafter"/>
</dbReference>
<evidence type="ECO:0000313" key="4">
    <source>
        <dbReference type="Proteomes" id="UP001346149"/>
    </source>
</evidence>
<dbReference type="EMBL" id="JAXQNO010000013">
    <property type="protein sequence ID" value="KAK4785092.1"/>
    <property type="molecule type" value="Genomic_DNA"/>
</dbReference>
<gene>
    <name evidence="3" type="ORF">SAY86_001781</name>
</gene>
<dbReference type="PANTHER" id="PTHR21481:SF4">
    <property type="entry name" value="PROTEIN TRANSPARENT TESTA 9"/>
    <property type="match status" value="1"/>
</dbReference>
<feature type="region of interest" description="Disordered" evidence="1">
    <location>
        <begin position="229"/>
        <end position="261"/>
    </location>
</feature>
<name>A0AAN7LSS7_TRANT</name>
<protein>
    <recommendedName>
        <fullName evidence="2">FPL domain-containing protein</fullName>
    </recommendedName>
</protein>
<dbReference type="GO" id="GO:0016197">
    <property type="term" value="P:endosomal transport"/>
    <property type="evidence" value="ECO:0007669"/>
    <property type="project" value="TreeGrafter"/>
</dbReference>
<sequence length="310" mass="34743">MWLSFDELRAISGKLNQNTISLLVKTENDKVVSFPLYVEGIKFAFHGENMIRTAIRALTLNIYHVGDDGVNQFVVSPPHAKYFSSMVKFFCRQCIDFNKLVTNASGDEQDFNSKILSTVDEIEDTLYYFSDIISAGIPDVGKLMMDKILKYLVFQLLLPSLRTESTQEGLIGSITSLYLLCCILHIVKIKDLANVIAAALFSQPEVSVPSRGIQVNGIVLSHNCSYQRQSSGDVNASGENSEPLRISESSSSSDKQTDSGDINIIKSSAVSHVALRRESYATWRRRRRRYRRGGWAAELAREEEARSKEP</sequence>
<evidence type="ECO:0000313" key="3">
    <source>
        <dbReference type="EMBL" id="KAK4785092.1"/>
    </source>
</evidence>